<evidence type="ECO:0000313" key="3">
    <source>
        <dbReference type="Proteomes" id="UP001183629"/>
    </source>
</evidence>
<dbReference type="RefSeq" id="WP_310421276.1">
    <property type="nucleotide sequence ID" value="NZ_JAVDYC010000001.1"/>
</dbReference>
<dbReference type="SMART" id="SM00530">
    <property type="entry name" value="HTH_XRE"/>
    <property type="match status" value="1"/>
</dbReference>
<dbReference type="Gene3D" id="1.10.260.40">
    <property type="entry name" value="lambda repressor-like DNA-binding domains"/>
    <property type="match status" value="1"/>
</dbReference>
<dbReference type="EMBL" id="JAVDYC010000001">
    <property type="protein sequence ID" value="MDR7326056.1"/>
    <property type="molecule type" value="Genomic_DNA"/>
</dbReference>
<dbReference type="SUPFAM" id="SSF47413">
    <property type="entry name" value="lambda repressor-like DNA-binding domains"/>
    <property type="match status" value="1"/>
</dbReference>
<dbReference type="PROSITE" id="PS50943">
    <property type="entry name" value="HTH_CROC1"/>
    <property type="match status" value="1"/>
</dbReference>
<dbReference type="AlphaFoldDB" id="A0AAE3ZUP8"/>
<keyword evidence="3" id="KW-1185">Reference proteome</keyword>
<dbReference type="InterPro" id="IPR001387">
    <property type="entry name" value="Cro/C1-type_HTH"/>
</dbReference>
<dbReference type="InterPro" id="IPR010982">
    <property type="entry name" value="Lambda_DNA-bd_dom_sf"/>
</dbReference>
<dbReference type="Pfam" id="PF13560">
    <property type="entry name" value="HTH_31"/>
    <property type="match status" value="1"/>
</dbReference>
<feature type="domain" description="HTH cro/C1-type" evidence="1">
    <location>
        <begin position="18"/>
        <end position="73"/>
    </location>
</feature>
<reference evidence="2 3" key="1">
    <citation type="submission" date="2023-07" db="EMBL/GenBank/DDBJ databases">
        <title>Sequencing the genomes of 1000 actinobacteria strains.</title>
        <authorList>
            <person name="Klenk H.-P."/>
        </authorList>
    </citation>
    <scope>NUCLEOTIDE SEQUENCE [LARGE SCALE GENOMIC DNA]</scope>
    <source>
        <strain evidence="2 3">DSM 44711</strain>
    </source>
</reference>
<name>A0AAE3ZUP8_9ACTN</name>
<dbReference type="CDD" id="cd00093">
    <property type="entry name" value="HTH_XRE"/>
    <property type="match status" value="1"/>
</dbReference>
<dbReference type="GO" id="GO:0003677">
    <property type="term" value="F:DNA binding"/>
    <property type="evidence" value="ECO:0007669"/>
    <property type="project" value="InterPro"/>
</dbReference>
<gene>
    <name evidence="2" type="ORF">J2S44_006306</name>
</gene>
<organism evidence="2 3">
    <name type="scientific">Catenuloplanes niger</name>
    <dbReference type="NCBI Taxonomy" id="587534"/>
    <lineage>
        <taxon>Bacteria</taxon>
        <taxon>Bacillati</taxon>
        <taxon>Actinomycetota</taxon>
        <taxon>Actinomycetes</taxon>
        <taxon>Micromonosporales</taxon>
        <taxon>Micromonosporaceae</taxon>
        <taxon>Catenuloplanes</taxon>
    </lineage>
</organism>
<dbReference type="Pfam" id="PF19054">
    <property type="entry name" value="DUF5753"/>
    <property type="match status" value="1"/>
</dbReference>
<dbReference type="Proteomes" id="UP001183629">
    <property type="component" value="Unassembled WGS sequence"/>
</dbReference>
<evidence type="ECO:0000259" key="1">
    <source>
        <dbReference type="PROSITE" id="PS50943"/>
    </source>
</evidence>
<evidence type="ECO:0000313" key="2">
    <source>
        <dbReference type="EMBL" id="MDR7326056.1"/>
    </source>
</evidence>
<dbReference type="InterPro" id="IPR043917">
    <property type="entry name" value="DUF5753"/>
</dbReference>
<sequence length="299" mass="33664">MPRNQSAAVSRRRLRTALRRLRVARDMTQREVADALRWSSAKLMRIEAGKVSVSFTDLQALLKHYGVTDPARIDTLNELSVAARAGSEIGVRYRDVLSSGMMELLEHEESAGAIRNFEPQLVPGLLQTPEYAYSTLRFLPDEELSAEVVERRVRARMERAELLTRDDSPDAFFVLDESVLCRKVGAESGADGVMAAQLEHLREMAARPHVSIRVLPFGAGLYGALRSPFVILEFDDELDDGLVYVESPQDELIIREDVESIVRYADRFRALEKRATSREMLPVVIEAALNRLESHSVLE</sequence>
<proteinExistence type="predicted"/>
<comment type="caution">
    <text evidence="2">The sequence shown here is derived from an EMBL/GenBank/DDBJ whole genome shotgun (WGS) entry which is preliminary data.</text>
</comment>
<accession>A0AAE3ZUP8</accession>
<protein>
    <submittedName>
        <fullName evidence="2">Transcriptional regulator with XRE-family HTH domain</fullName>
    </submittedName>
</protein>